<evidence type="ECO:0000256" key="1">
    <source>
        <dbReference type="SAM" id="Coils"/>
    </source>
</evidence>
<keyword evidence="3" id="KW-1185">Reference proteome</keyword>
<feature type="coiled-coil region" evidence="1">
    <location>
        <begin position="185"/>
        <end position="213"/>
    </location>
</feature>
<name>A0ABN2J136_9ACTN</name>
<comment type="caution">
    <text evidence="2">The sequence shown here is derived from an EMBL/GenBank/DDBJ whole genome shotgun (WGS) entry which is preliminary data.</text>
</comment>
<evidence type="ECO:0000313" key="3">
    <source>
        <dbReference type="Proteomes" id="UP001500280"/>
    </source>
</evidence>
<dbReference type="RefSeq" id="WP_344163542.1">
    <property type="nucleotide sequence ID" value="NZ_BAAANF010000026.1"/>
</dbReference>
<accession>A0ABN2J136</accession>
<proteinExistence type="predicted"/>
<evidence type="ECO:0000313" key="2">
    <source>
        <dbReference type="EMBL" id="GAA1715857.1"/>
    </source>
</evidence>
<sequence length="1025" mass="113253">MENLFRLMLLRPAVEQAPEQLSIGLEQESPYQDALRAAVVSGGGRPGIEAASAEFAASADFVSGVSDTPLGARLDELADRVDALEAAGEVPWSEVANAVEEVFGSPAEDVVAGDDYQETVRRLRDSLIAIKVLQQLHGLPIERLTRQLRTAELIADVAADRPANDSARRRRRSLELPVELELKSRLSTRDARKELEEQRKKLLENRRKRVDELLAEHDVLRGAISELASLESIHFRATEIVASEPTRAPEVTVLTNAVSSAANYTQILREQHIKGAPRREDDERAVVDISTPYAELAQTLVKAPDVVLPVRAAFTPVALAEVGFVLKPNVGSKLSQKTQAALKQRGIDLATTPLDKVTQRLQTDLATTVDELEVVAGHPEKHSFVRFGDALISVKTPLTTGWGALGTGGILGIPFFPMPGSVPTTKGKIAPAGVADLLIIKQQLTGYEAVDVAHIENILKGELKSREHTRREESETITFVETETSTSEEHELESTDRFEMSREASETIKEDVALKAGLTISGSYGPTVEFSASAEGSFNRSKEEATKSATTFSQDVTERTSRKISERVLQRTTTRTLTETIEKNVHTLDNTTGTGHISGVYQWVNKVYQAQMFNYGLRMMFDFMIPEPAAFLVAAMNQAQNSALTLTKPPDFTLTPAQISESNYSYWVKVCGATDVAPPPELFRTKSADFKGGGGDSKTNYNHSAQITIDDGYRAVFGSVARVWNVWESDASLDVALGRRVQRMTGGQWQWTTTLDDERDSIPLALDSWHSSQIAVAIEVKCQRTDRALDKWRLETHAKLLSAHNAQVADYEEKLAQLKLQAGVAIRGRNPAANQITIRRELQKNCLSILTDQHFDLFDAVVNSPVNGLPQINVAEAAAEGTYVRFFEQAFEWEHMSWVTYPYFWGSKDQWDERLGYDDPDPAFVDFLQAGYCRATVPARPGFEGAIDHFLTFGEVWNGGPLPTISSPLYLPIADELAERLDRPGDEVPQGDPWTVRVPTSLVKLRADDALPVWEQNEDGEWVEA</sequence>
<gene>
    <name evidence="2" type="ORF">GCM10009745_75390</name>
</gene>
<feature type="coiled-coil region" evidence="1">
    <location>
        <begin position="794"/>
        <end position="821"/>
    </location>
</feature>
<organism evidence="2 3">
    <name type="scientific">Kribbella yunnanensis</name>
    <dbReference type="NCBI Taxonomy" id="190194"/>
    <lineage>
        <taxon>Bacteria</taxon>
        <taxon>Bacillati</taxon>
        <taxon>Actinomycetota</taxon>
        <taxon>Actinomycetes</taxon>
        <taxon>Propionibacteriales</taxon>
        <taxon>Kribbellaceae</taxon>
        <taxon>Kribbella</taxon>
    </lineage>
</organism>
<dbReference type="EMBL" id="BAAANF010000026">
    <property type="protein sequence ID" value="GAA1715857.1"/>
    <property type="molecule type" value="Genomic_DNA"/>
</dbReference>
<reference evidence="2 3" key="1">
    <citation type="journal article" date="2019" name="Int. J. Syst. Evol. Microbiol.">
        <title>The Global Catalogue of Microorganisms (GCM) 10K type strain sequencing project: providing services to taxonomists for standard genome sequencing and annotation.</title>
        <authorList>
            <consortium name="The Broad Institute Genomics Platform"/>
            <consortium name="The Broad Institute Genome Sequencing Center for Infectious Disease"/>
            <person name="Wu L."/>
            <person name="Ma J."/>
        </authorList>
    </citation>
    <scope>NUCLEOTIDE SEQUENCE [LARGE SCALE GENOMIC DNA]</scope>
    <source>
        <strain evidence="2 3">JCM 14307</strain>
    </source>
</reference>
<dbReference type="Proteomes" id="UP001500280">
    <property type="component" value="Unassembled WGS sequence"/>
</dbReference>
<keyword evidence="1" id="KW-0175">Coiled coil</keyword>
<protein>
    <submittedName>
        <fullName evidence="2">Uncharacterized protein</fullName>
    </submittedName>
</protein>